<name>A0A1H0VK79_SELRU</name>
<dbReference type="EMBL" id="FNJQ01000059">
    <property type="protein sequence ID" value="SDP78992.1"/>
    <property type="molecule type" value="Genomic_DNA"/>
</dbReference>
<gene>
    <name evidence="1" type="ORF">SAMN05216366_15913</name>
</gene>
<accession>A0A1H0VK79</accession>
<dbReference type="AlphaFoldDB" id="A0A1H0VK79"/>
<evidence type="ECO:0000313" key="2">
    <source>
        <dbReference type="Proteomes" id="UP000182412"/>
    </source>
</evidence>
<dbReference type="Proteomes" id="UP000182412">
    <property type="component" value="Unassembled WGS sequence"/>
</dbReference>
<organism evidence="1 2">
    <name type="scientific">Selenomonas ruminantium</name>
    <dbReference type="NCBI Taxonomy" id="971"/>
    <lineage>
        <taxon>Bacteria</taxon>
        <taxon>Bacillati</taxon>
        <taxon>Bacillota</taxon>
        <taxon>Negativicutes</taxon>
        <taxon>Selenomonadales</taxon>
        <taxon>Selenomonadaceae</taxon>
        <taxon>Selenomonas</taxon>
    </lineage>
</organism>
<reference evidence="1 2" key="1">
    <citation type="submission" date="2016-10" db="EMBL/GenBank/DDBJ databases">
        <authorList>
            <person name="de Groot N.N."/>
        </authorList>
    </citation>
    <scope>NUCLEOTIDE SEQUENCE [LARGE SCALE GENOMIC DNA]</scope>
    <source>
        <strain evidence="1 2">S137</strain>
    </source>
</reference>
<sequence length="60" mass="6647">MNWEIRTYKLQFVGACLNTVCYKVVGRRRGYFFATSLNDPPAVVRTILVTCAGQAGGAYV</sequence>
<dbReference type="RefSeq" id="WP_218122922.1">
    <property type="nucleotide sequence ID" value="NZ_FNJQ01000059.1"/>
</dbReference>
<evidence type="ECO:0000313" key="1">
    <source>
        <dbReference type="EMBL" id="SDP78992.1"/>
    </source>
</evidence>
<proteinExistence type="predicted"/>
<protein>
    <submittedName>
        <fullName evidence="1">Uncharacterized protein</fullName>
    </submittedName>
</protein>
<feature type="non-terminal residue" evidence="1">
    <location>
        <position position="60"/>
    </location>
</feature>